<dbReference type="Pfam" id="PF00679">
    <property type="entry name" value="EFG_C"/>
    <property type="match status" value="1"/>
</dbReference>
<sequence>MPQPGRTDPSLIRNFCIIAHIDHGKSTLADRMLQITGVVDDRSMRAQYLDRMDIERERGITIKSQAVRLPFEPRPDSPGGLLAPDGTTYILNMIDTPGHVDFTYEVSRSLEACEGAVLLVDAAQGIEAQTLANLYLALNADLHIIPVLNKIDLPSAQPEKYAAELAHIIGCDPSDVLKVSAKTGEGVEELLSEIVAQVEPPKGVKDAPPRALIFDSVYDTYRGVVTYVRVVDGELTHRDRIKMMSTGAVHEMLEVGVISPEPMKTPSIGVGEVGYLITGVKDVRQSRVGDTVTASVHGATEPLGGYKHPQPMVYSGLFPIDGDDYPTLRDALERLQLNDAALQYEPETSGALGFGFRCGFLGLLHMEIVRERLEREFDLALISTAPNVVYRVEMEDGKEFVVTNPSEFPEGKIADIYEPVVKATILSPKDYIGVIMDLCQTKRGNLGGMDYLSEDRVELRYTLPLAEIVFDFFDQLKSKTKGYASLDYEPTGEQSAALVKVDILLQGETVDAFSAIVHRDNAYSYGVALAGKLKELIPRQQFEVPIQAAIGSRIIARESIRAMRKDVLAKCYGGDITRKRKLLEKQKEGKKRMKMVGRVEVPQEAFIAALRTTDTGEKAGKK</sequence>
<keyword evidence="5 12" id="KW-0648">Protein biosynthesis</keyword>
<dbReference type="CDD" id="cd16260">
    <property type="entry name" value="EF4_III"/>
    <property type="match status" value="1"/>
</dbReference>
<evidence type="ECO:0000256" key="10">
    <source>
        <dbReference type="ARBA" id="ARBA00061052"/>
    </source>
</evidence>
<evidence type="ECO:0000256" key="4">
    <source>
        <dbReference type="ARBA" id="ARBA00022801"/>
    </source>
</evidence>
<accession>A0A4R0H6R1</accession>
<dbReference type="Gene3D" id="3.40.50.300">
    <property type="entry name" value="P-loop containing nucleotide triphosphate hydrolases"/>
    <property type="match status" value="1"/>
</dbReference>
<keyword evidence="15" id="KW-1185">Reference proteome</keyword>
<dbReference type="SUPFAM" id="SSF52540">
    <property type="entry name" value="P-loop containing nucleoside triphosphate hydrolases"/>
    <property type="match status" value="1"/>
</dbReference>
<dbReference type="SUPFAM" id="SSF50447">
    <property type="entry name" value="Translation proteins"/>
    <property type="match status" value="1"/>
</dbReference>
<evidence type="ECO:0000256" key="9">
    <source>
        <dbReference type="ARBA" id="ARBA00057626"/>
    </source>
</evidence>
<dbReference type="InterPro" id="IPR035647">
    <property type="entry name" value="EFG_III/V"/>
</dbReference>
<dbReference type="InterPro" id="IPR009000">
    <property type="entry name" value="Transl_B-barrel_sf"/>
</dbReference>
<dbReference type="Gene3D" id="3.30.70.870">
    <property type="entry name" value="Elongation Factor G (Translational Gtpase), domain 3"/>
    <property type="match status" value="1"/>
</dbReference>
<keyword evidence="14" id="KW-0251">Elongation factor</keyword>
<dbReference type="CDD" id="cd03699">
    <property type="entry name" value="EF4_II"/>
    <property type="match status" value="1"/>
</dbReference>
<dbReference type="InterPro" id="IPR038363">
    <property type="entry name" value="LepA_C_sf"/>
</dbReference>
<dbReference type="GO" id="GO:0005525">
    <property type="term" value="F:GTP binding"/>
    <property type="evidence" value="ECO:0007669"/>
    <property type="project" value="UniProtKB-UniRule"/>
</dbReference>
<dbReference type="InterPro" id="IPR035654">
    <property type="entry name" value="LepA_IV"/>
</dbReference>
<dbReference type="Pfam" id="PF00009">
    <property type="entry name" value="GTP_EFTU"/>
    <property type="match status" value="1"/>
</dbReference>
<comment type="subcellular location">
    <subcellularLocation>
        <location evidence="12">Cell membrane</location>
        <topology evidence="12">Peripheral membrane protein</topology>
        <orientation evidence="12">Cytoplasmic side</orientation>
    </subcellularLocation>
</comment>
<dbReference type="Gene3D" id="2.40.30.10">
    <property type="entry name" value="Translation factors"/>
    <property type="match status" value="1"/>
</dbReference>
<dbReference type="Proteomes" id="UP000292346">
    <property type="component" value="Unassembled WGS sequence"/>
</dbReference>
<dbReference type="GO" id="GO:0043022">
    <property type="term" value="F:ribosome binding"/>
    <property type="evidence" value="ECO:0007669"/>
    <property type="project" value="UniProtKB-UniRule"/>
</dbReference>
<dbReference type="InterPro" id="IPR005225">
    <property type="entry name" value="Small_GTP-bd"/>
</dbReference>
<evidence type="ECO:0000256" key="1">
    <source>
        <dbReference type="ARBA" id="ARBA00005454"/>
    </source>
</evidence>
<evidence type="ECO:0000256" key="11">
    <source>
        <dbReference type="ARBA" id="ARBA00066744"/>
    </source>
</evidence>
<dbReference type="CDD" id="cd01890">
    <property type="entry name" value="LepA"/>
    <property type="match status" value="1"/>
</dbReference>
<dbReference type="FunFam" id="3.30.70.240:FF:000011">
    <property type="entry name" value="Elongation factor 4"/>
    <property type="match status" value="1"/>
</dbReference>
<reference evidence="14 15" key="1">
    <citation type="submission" date="2019-02" db="EMBL/GenBank/DDBJ databases">
        <title>Kribbella capetownensis sp. nov. and Kribbella speibonae sp. nov., isolated from soil.</title>
        <authorList>
            <person name="Curtis S.M."/>
            <person name="Norton I."/>
            <person name="Everest G.J."/>
            <person name="Meyers P.R."/>
        </authorList>
    </citation>
    <scope>NUCLEOTIDE SEQUENCE [LARGE SCALE GENOMIC DNA]</scope>
    <source>
        <strain evidence="14 15">KCTC 29219</strain>
    </source>
</reference>
<dbReference type="OrthoDB" id="9801472at2"/>
<keyword evidence="6 12" id="KW-0342">GTP-binding</keyword>
<dbReference type="PRINTS" id="PR00315">
    <property type="entry name" value="ELONGATNFCT"/>
</dbReference>
<gene>
    <name evidence="12" type="primary">lepA</name>
    <name evidence="14" type="ORF">E0H45_28775</name>
</gene>
<dbReference type="InterPro" id="IPR000795">
    <property type="entry name" value="T_Tr_GTP-bd_dom"/>
</dbReference>
<dbReference type="GO" id="GO:0005886">
    <property type="term" value="C:plasma membrane"/>
    <property type="evidence" value="ECO:0007669"/>
    <property type="project" value="UniProtKB-SubCell"/>
</dbReference>
<dbReference type="FunFam" id="3.30.70.870:FF:000004">
    <property type="entry name" value="Translation factor GUF1, mitochondrial"/>
    <property type="match status" value="1"/>
</dbReference>
<feature type="binding site" evidence="12">
    <location>
        <begin position="22"/>
        <end position="27"/>
    </location>
    <ligand>
        <name>GTP</name>
        <dbReference type="ChEBI" id="CHEBI:37565"/>
    </ligand>
</feature>
<dbReference type="PROSITE" id="PS51722">
    <property type="entry name" value="G_TR_2"/>
    <property type="match status" value="1"/>
</dbReference>
<dbReference type="PANTHER" id="PTHR43512:SF4">
    <property type="entry name" value="TRANSLATION FACTOR GUF1 HOMOLOG, CHLOROPLASTIC"/>
    <property type="match status" value="1"/>
</dbReference>
<evidence type="ECO:0000313" key="14">
    <source>
        <dbReference type="EMBL" id="TCC06437.1"/>
    </source>
</evidence>
<comment type="caution">
    <text evidence="14">The sequence shown here is derived from an EMBL/GenBank/DDBJ whole genome shotgun (WGS) entry which is preliminary data.</text>
</comment>
<dbReference type="EC" id="3.6.5.n1" evidence="11 12"/>
<evidence type="ECO:0000256" key="3">
    <source>
        <dbReference type="ARBA" id="ARBA00022741"/>
    </source>
</evidence>
<name>A0A4R0H6R1_9ACTN</name>
<dbReference type="EMBL" id="SJJZ01000003">
    <property type="protein sequence ID" value="TCC06437.1"/>
    <property type="molecule type" value="Genomic_DNA"/>
</dbReference>
<dbReference type="SUPFAM" id="SSF54980">
    <property type="entry name" value="EF-G C-terminal domain-like"/>
    <property type="match status" value="2"/>
</dbReference>
<dbReference type="FunFam" id="2.40.30.10:FF:000015">
    <property type="entry name" value="Translation factor GUF1, mitochondrial"/>
    <property type="match status" value="1"/>
</dbReference>
<dbReference type="InterPro" id="IPR000640">
    <property type="entry name" value="EFG_V-like"/>
</dbReference>
<dbReference type="PANTHER" id="PTHR43512">
    <property type="entry name" value="TRANSLATION FACTOR GUF1-RELATED"/>
    <property type="match status" value="1"/>
</dbReference>
<dbReference type="InterPro" id="IPR027417">
    <property type="entry name" value="P-loop_NTPase"/>
</dbReference>
<dbReference type="PROSITE" id="PS00301">
    <property type="entry name" value="G_TR_1"/>
    <property type="match status" value="1"/>
</dbReference>
<dbReference type="InterPro" id="IPR013842">
    <property type="entry name" value="LepA_CTD"/>
</dbReference>
<dbReference type="NCBIfam" id="TIGR01393">
    <property type="entry name" value="lepA"/>
    <property type="match status" value="1"/>
</dbReference>
<dbReference type="InterPro" id="IPR031157">
    <property type="entry name" value="G_TR_CS"/>
</dbReference>
<evidence type="ECO:0000256" key="5">
    <source>
        <dbReference type="ARBA" id="ARBA00022917"/>
    </source>
</evidence>
<dbReference type="AlphaFoldDB" id="A0A4R0H6R1"/>
<dbReference type="FunFam" id="3.40.50.300:FF:000078">
    <property type="entry name" value="Elongation factor 4"/>
    <property type="match status" value="1"/>
</dbReference>
<feature type="binding site" evidence="12">
    <location>
        <begin position="149"/>
        <end position="152"/>
    </location>
    <ligand>
        <name>GTP</name>
        <dbReference type="ChEBI" id="CHEBI:37565"/>
    </ligand>
</feature>
<organism evidence="14 15">
    <name type="scientific">Kribbella soli</name>
    <dbReference type="NCBI Taxonomy" id="1124743"/>
    <lineage>
        <taxon>Bacteria</taxon>
        <taxon>Bacillati</taxon>
        <taxon>Actinomycetota</taxon>
        <taxon>Actinomycetes</taxon>
        <taxon>Propionibacteriales</taxon>
        <taxon>Kribbellaceae</taxon>
        <taxon>Kribbella</taxon>
    </lineage>
</organism>
<dbReference type="HAMAP" id="MF_00071">
    <property type="entry name" value="LepA"/>
    <property type="match status" value="1"/>
</dbReference>
<dbReference type="Gene3D" id="3.30.70.240">
    <property type="match status" value="1"/>
</dbReference>
<comment type="function">
    <text evidence="9 12">Required for accurate and efficient protein synthesis under certain stress conditions. May act as a fidelity factor of the translation reaction, by catalyzing a one-codon backward translocation of tRNAs on improperly translocated ribosomes. Back-translocation proceeds from a post-translocation (POST) complex to a pre-translocation (PRE) complex, thus giving elongation factor G a second chance to translocate the tRNAs correctly. Binds to ribosomes in a GTP-dependent manner.</text>
</comment>
<dbReference type="GO" id="GO:0003746">
    <property type="term" value="F:translation elongation factor activity"/>
    <property type="evidence" value="ECO:0007669"/>
    <property type="project" value="UniProtKB-UniRule"/>
</dbReference>
<comment type="similarity">
    <text evidence="1 12">Belongs to the TRAFAC class translation factor GTPase superfamily. Classic translation factor GTPase family. LepA subfamily.</text>
</comment>
<evidence type="ECO:0000259" key="13">
    <source>
        <dbReference type="PROSITE" id="PS51722"/>
    </source>
</evidence>
<protein>
    <recommendedName>
        <fullName evidence="11 12">Elongation factor 4</fullName>
        <shortName evidence="12">EF-4</shortName>
        <ecNumber evidence="11 12">3.6.5.n1</ecNumber>
    </recommendedName>
    <alternativeName>
        <fullName evidence="12">Ribosomal back-translocase LepA</fullName>
    </alternativeName>
</protein>
<dbReference type="GO" id="GO:0003924">
    <property type="term" value="F:GTPase activity"/>
    <property type="evidence" value="ECO:0007669"/>
    <property type="project" value="UniProtKB-UniRule"/>
</dbReference>
<feature type="domain" description="Tr-type G" evidence="13">
    <location>
        <begin position="10"/>
        <end position="202"/>
    </location>
</feature>
<dbReference type="GO" id="GO:0045727">
    <property type="term" value="P:positive regulation of translation"/>
    <property type="evidence" value="ECO:0007669"/>
    <property type="project" value="UniProtKB-UniRule"/>
</dbReference>
<evidence type="ECO:0000313" key="15">
    <source>
        <dbReference type="Proteomes" id="UP000292346"/>
    </source>
</evidence>
<keyword evidence="3 12" id="KW-0547">Nucleotide-binding</keyword>
<dbReference type="Pfam" id="PF06421">
    <property type="entry name" value="LepA_C"/>
    <property type="match status" value="1"/>
</dbReference>
<proteinExistence type="inferred from homology"/>
<keyword evidence="4 12" id="KW-0378">Hydrolase</keyword>
<evidence type="ECO:0000256" key="2">
    <source>
        <dbReference type="ARBA" id="ARBA00022475"/>
    </source>
</evidence>
<keyword evidence="7 12" id="KW-0472">Membrane</keyword>
<dbReference type="FunFam" id="3.30.70.2570:FF:000001">
    <property type="entry name" value="Translation factor GUF1, mitochondrial"/>
    <property type="match status" value="1"/>
</dbReference>
<keyword evidence="2 12" id="KW-1003">Cell membrane</keyword>
<evidence type="ECO:0000256" key="7">
    <source>
        <dbReference type="ARBA" id="ARBA00023136"/>
    </source>
</evidence>
<comment type="similarity">
    <text evidence="10">Belongs to the GTP-binding elongation factor family. LepA subfamily.</text>
</comment>
<evidence type="ECO:0000256" key="12">
    <source>
        <dbReference type="HAMAP-Rule" id="MF_00071"/>
    </source>
</evidence>
<comment type="catalytic activity">
    <reaction evidence="8 12">
        <text>GTP + H2O = GDP + phosphate + H(+)</text>
        <dbReference type="Rhea" id="RHEA:19669"/>
        <dbReference type="ChEBI" id="CHEBI:15377"/>
        <dbReference type="ChEBI" id="CHEBI:15378"/>
        <dbReference type="ChEBI" id="CHEBI:37565"/>
        <dbReference type="ChEBI" id="CHEBI:43474"/>
        <dbReference type="ChEBI" id="CHEBI:58189"/>
        <dbReference type="EC" id="3.6.5.n1"/>
    </reaction>
</comment>
<dbReference type="InterPro" id="IPR006297">
    <property type="entry name" value="EF-4"/>
</dbReference>
<dbReference type="SMART" id="SM00838">
    <property type="entry name" value="EFG_C"/>
    <property type="match status" value="1"/>
</dbReference>
<evidence type="ECO:0000256" key="6">
    <source>
        <dbReference type="ARBA" id="ARBA00023134"/>
    </source>
</evidence>
<dbReference type="Gene3D" id="3.30.70.2570">
    <property type="entry name" value="Elongation factor 4, C-terminal domain"/>
    <property type="match status" value="1"/>
</dbReference>
<dbReference type="NCBIfam" id="TIGR00231">
    <property type="entry name" value="small_GTP"/>
    <property type="match status" value="1"/>
</dbReference>
<dbReference type="CDD" id="cd03709">
    <property type="entry name" value="lepA_C"/>
    <property type="match status" value="1"/>
</dbReference>
<evidence type="ECO:0000256" key="8">
    <source>
        <dbReference type="ARBA" id="ARBA00050293"/>
    </source>
</evidence>